<evidence type="ECO:0000313" key="2">
    <source>
        <dbReference type="Proteomes" id="UP000703269"/>
    </source>
</evidence>
<protein>
    <submittedName>
        <fullName evidence="1">Uncharacterized protein</fullName>
    </submittedName>
</protein>
<dbReference type="OrthoDB" id="2786563at2759"/>
<sequence length="278" mass="31415">MSEAKLPEELIREIIRLCIPPFCPKAFLKFPVGRTSQQRSSERAEMAGILLVSRRWLRIGTPMFYKGVVLWTSRQTSAVARLVATDPAVGRMIQYLRLESGSMTRPRDLAKLAENAPSIRTVYVEGDLCQDDSYDGLLRAVRYLRPTKLYIAVCPEVAWSAYGPTTRRRENLAVLSGIVGMWTSVTEIHFSDGEALGHMWQHCLHTLTSLREVHIPTPPDRSNSPLSPTVVTYAQSPAFKRVVFHGTEKRDYVTRCFEKAKGHGTEHANTLAWEDELD</sequence>
<gene>
    <name evidence="1" type="ORF">PsYK624_079810</name>
</gene>
<name>A0A9P3GDI6_9APHY</name>
<accession>A0A9P3GDI6</accession>
<comment type="caution">
    <text evidence="1">The sequence shown here is derived from an EMBL/GenBank/DDBJ whole genome shotgun (WGS) entry which is preliminary data.</text>
</comment>
<keyword evidence="2" id="KW-1185">Reference proteome</keyword>
<dbReference type="Proteomes" id="UP000703269">
    <property type="component" value="Unassembled WGS sequence"/>
</dbReference>
<dbReference type="AlphaFoldDB" id="A0A9P3GDI6"/>
<reference evidence="1 2" key="1">
    <citation type="submission" date="2021-08" db="EMBL/GenBank/DDBJ databases">
        <title>Draft Genome Sequence of Phanerochaete sordida strain YK-624.</title>
        <authorList>
            <person name="Mori T."/>
            <person name="Dohra H."/>
            <person name="Suzuki T."/>
            <person name="Kawagishi H."/>
            <person name="Hirai H."/>
        </authorList>
    </citation>
    <scope>NUCLEOTIDE SEQUENCE [LARGE SCALE GENOMIC DNA]</scope>
    <source>
        <strain evidence="1 2">YK-624</strain>
    </source>
</reference>
<evidence type="ECO:0000313" key="1">
    <source>
        <dbReference type="EMBL" id="GJE91830.1"/>
    </source>
</evidence>
<organism evidence="1 2">
    <name type="scientific">Phanerochaete sordida</name>
    <dbReference type="NCBI Taxonomy" id="48140"/>
    <lineage>
        <taxon>Eukaryota</taxon>
        <taxon>Fungi</taxon>
        <taxon>Dikarya</taxon>
        <taxon>Basidiomycota</taxon>
        <taxon>Agaricomycotina</taxon>
        <taxon>Agaricomycetes</taxon>
        <taxon>Polyporales</taxon>
        <taxon>Phanerochaetaceae</taxon>
        <taxon>Phanerochaete</taxon>
    </lineage>
</organism>
<proteinExistence type="predicted"/>
<dbReference type="EMBL" id="BPQB01000023">
    <property type="protein sequence ID" value="GJE91830.1"/>
    <property type="molecule type" value="Genomic_DNA"/>
</dbReference>